<evidence type="ECO:0000256" key="8">
    <source>
        <dbReference type="ARBA" id="ARBA00023204"/>
    </source>
</evidence>
<dbReference type="InterPro" id="IPR029060">
    <property type="entry name" value="PIN-like_dom_sf"/>
</dbReference>
<feature type="domain" description="XPG-I" evidence="10">
    <location>
        <begin position="116"/>
        <end position="187"/>
    </location>
</feature>
<evidence type="ECO:0000256" key="1">
    <source>
        <dbReference type="ARBA" id="ARBA00001946"/>
    </source>
</evidence>
<evidence type="ECO:0000256" key="7">
    <source>
        <dbReference type="ARBA" id="ARBA00022842"/>
    </source>
</evidence>
<dbReference type="AlphaFoldDB" id="A0AA36B575"/>
<evidence type="ECO:0000259" key="11">
    <source>
        <dbReference type="SMART" id="SM00485"/>
    </source>
</evidence>
<gene>
    <name evidence="12" type="ORF">OCTVUL_1B027912</name>
</gene>
<reference evidence="12" key="1">
    <citation type="submission" date="2023-08" db="EMBL/GenBank/DDBJ databases">
        <authorList>
            <person name="Alioto T."/>
            <person name="Alioto T."/>
            <person name="Gomez Garrido J."/>
        </authorList>
    </citation>
    <scope>NUCLEOTIDE SEQUENCE</scope>
</reference>
<dbReference type="InterPro" id="IPR036279">
    <property type="entry name" value="5-3_exonuclease_C_sf"/>
</dbReference>
<dbReference type="FunFam" id="1.10.150.20:FF:000030">
    <property type="entry name" value="Flap endonuclease GEN-like 1"/>
    <property type="match status" value="1"/>
</dbReference>
<comment type="cofactor">
    <cofactor evidence="1">
        <name>Mg(2+)</name>
        <dbReference type="ChEBI" id="CHEBI:18420"/>
    </cofactor>
</comment>
<evidence type="ECO:0000256" key="9">
    <source>
        <dbReference type="ARBA" id="ARBA00038112"/>
    </source>
</evidence>
<proteinExistence type="inferred from homology"/>
<dbReference type="Pfam" id="PF00867">
    <property type="entry name" value="XPG_I"/>
    <property type="match status" value="1"/>
</dbReference>
<keyword evidence="3" id="KW-0479">Metal-binding</keyword>
<comment type="similarity">
    <text evidence="9">Belongs to the XPG/RAD2 endonuclease family. GEN subfamily.</text>
</comment>
<evidence type="ECO:0000256" key="3">
    <source>
        <dbReference type="ARBA" id="ARBA00022723"/>
    </source>
</evidence>
<dbReference type="GO" id="GO:0046872">
    <property type="term" value="F:metal ion binding"/>
    <property type="evidence" value="ECO:0007669"/>
    <property type="project" value="UniProtKB-KW"/>
</dbReference>
<keyword evidence="6" id="KW-0378">Hydrolase</keyword>
<dbReference type="GO" id="GO:0006281">
    <property type="term" value="P:DNA repair"/>
    <property type="evidence" value="ECO:0007669"/>
    <property type="project" value="UniProtKB-KW"/>
</dbReference>
<dbReference type="GO" id="GO:0000400">
    <property type="term" value="F:four-way junction DNA binding"/>
    <property type="evidence" value="ECO:0007669"/>
    <property type="project" value="UniProtKB-ARBA"/>
</dbReference>
<dbReference type="Gene3D" id="3.40.50.1010">
    <property type="entry name" value="5'-nuclease"/>
    <property type="match status" value="1"/>
</dbReference>
<sequence>MGVPSLWRILQPVKKEVYLSELSGYKIAIDLNTWIVECKLCTAYKNIYLRNVFLRTIEFLINGIEPIFVIDGRIPELKDSTVHKRRKISYNQECIPPIRRERSRSITSQKCLTLLKYLGATCFASNGEAEALCAQLNAEEVVDACFSSDSDILLYGAQKVYRNYSKINKQCLLESISAKNVFNEFGLEQRSLICLALLIGCDYDSQGVKGIGSKYALMLLEELKLKNVDALERILCWRSNAELQTLAKTKEEFIKSRHCQQCMHKVHHHSKIGCKKCRMKKVAIKNCVCFCHETVQKLKLHEMELIVREKALLNPDFPSKKIISEFLDSKQIYDAKENITWKEPDIENLCKFFVENLFWSAENFFLTMVPLLIYWKLNSYPYRFLDDLKPQRILQKCKRNHQQVYEVEWSKIKENWTKLKVYTSFVDIKKFTACFPTMAEKFEESISAVAEQKASED</sequence>
<evidence type="ECO:0000256" key="2">
    <source>
        <dbReference type="ARBA" id="ARBA00022722"/>
    </source>
</evidence>
<keyword evidence="7" id="KW-0460">Magnesium</keyword>
<dbReference type="GO" id="GO:0017108">
    <property type="term" value="F:5'-flap endonuclease activity"/>
    <property type="evidence" value="ECO:0007669"/>
    <property type="project" value="TreeGrafter"/>
</dbReference>
<dbReference type="PRINTS" id="PR00853">
    <property type="entry name" value="XPGRADSUPER"/>
</dbReference>
<dbReference type="GO" id="GO:0008821">
    <property type="term" value="F:crossover junction DNA endonuclease activity"/>
    <property type="evidence" value="ECO:0007669"/>
    <property type="project" value="UniProtKB-ARBA"/>
</dbReference>
<dbReference type="PANTHER" id="PTHR11081">
    <property type="entry name" value="FLAP ENDONUCLEASE FAMILY MEMBER"/>
    <property type="match status" value="1"/>
</dbReference>
<evidence type="ECO:0000259" key="10">
    <source>
        <dbReference type="SMART" id="SM00484"/>
    </source>
</evidence>
<dbReference type="SMART" id="SM00485">
    <property type="entry name" value="XPGN"/>
    <property type="match status" value="1"/>
</dbReference>
<dbReference type="PANTHER" id="PTHR11081:SF59">
    <property type="entry name" value="FI23547P1"/>
    <property type="match status" value="1"/>
</dbReference>
<dbReference type="Proteomes" id="UP001162480">
    <property type="component" value="Chromosome 9"/>
</dbReference>
<dbReference type="InterPro" id="IPR006086">
    <property type="entry name" value="XPG-I_dom"/>
</dbReference>
<evidence type="ECO:0000313" key="13">
    <source>
        <dbReference type="Proteomes" id="UP001162480"/>
    </source>
</evidence>
<keyword evidence="8" id="KW-0234">DNA repair</keyword>
<keyword evidence="2" id="KW-0540">Nuclease</keyword>
<dbReference type="EMBL" id="OX597822">
    <property type="protein sequence ID" value="CAI9727574.1"/>
    <property type="molecule type" value="Genomic_DNA"/>
</dbReference>
<dbReference type="InterPro" id="IPR006085">
    <property type="entry name" value="XPG_DNA_repair_N"/>
</dbReference>
<dbReference type="CDD" id="cd09869">
    <property type="entry name" value="PIN_GEN1"/>
    <property type="match status" value="1"/>
</dbReference>
<accession>A0AA36B575</accession>
<evidence type="ECO:0000256" key="5">
    <source>
        <dbReference type="ARBA" id="ARBA00022763"/>
    </source>
</evidence>
<dbReference type="InterPro" id="IPR008918">
    <property type="entry name" value="HhH2"/>
</dbReference>
<dbReference type="Gene3D" id="1.10.150.20">
    <property type="entry name" value="5' to 3' exonuclease, C-terminal subdomain"/>
    <property type="match status" value="1"/>
</dbReference>
<evidence type="ECO:0000256" key="4">
    <source>
        <dbReference type="ARBA" id="ARBA00022759"/>
    </source>
</evidence>
<protein>
    <submittedName>
        <fullName evidence="12">Flap endonuclease GEN homolog 1-like isoform X1</fullName>
    </submittedName>
</protein>
<feature type="domain" description="XPG N-terminal" evidence="11">
    <location>
        <begin position="1"/>
        <end position="92"/>
    </location>
</feature>
<evidence type="ECO:0000256" key="6">
    <source>
        <dbReference type="ARBA" id="ARBA00022801"/>
    </source>
</evidence>
<dbReference type="SMART" id="SM00484">
    <property type="entry name" value="XPGI"/>
    <property type="match status" value="1"/>
</dbReference>
<dbReference type="SUPFAM" id="SSF88723">
    <property type="entry name" value="PIN domain-like"/>
    <property type="match status" value="1"/>
</dbReference>
<keyword evidence="5" id="KW-0227">DNA damage</keyword>
<keyword evidence="4" id="KW-0255">Endonuclease</keyword>
<dbReference type="SMART" id="SM00279">
    <property type="entry name" value="HhH2"/>
    <property type="match status" value="1"/>
</dbReference>
<organism evidence="12 13">
    <name type="scientific">Octopus vulgaris</name>
    <name type="common">Common octopus</name>
    <dbReference type="NCBI Taxonomy" id="6645"/>
    <lineage>
        <taxon>Eukaryota</taxon>
        <taxon>Metazoa</taxon>
        <taxon>Spiralia</taxon>
        <taxon>Lophotrochozoa</taxon>
        <taxon>Mollusca</taxon>
        <taxon>Cephalopoda</taxon>
        <taxon>Coleoidea</taxon>
        <taxon>Octopodiformes</taxon>
        <taxon>Octopoda</taxon>
        <taxon>Incirrata</taxon>
        <taxon>Octopodidae</taxon>
        <taxon>Octopus</taxon>
    </lineage>
</organism>
<name>A0AA36B575_OCTVU</name>
<dbReference type="Pfam" id="PF00752">
    <property type="entry name" value="XPG_N"/>
    <property type="match status" value="1"/>
</dbReference>
<dbReference type="SUPFAM" id="SSF47807">
    <property type="entry name" value="5' to 3' exonuclease, C-terminal subdomain"/>
    <property type="match status" value="1"/>
</dbReference>
<keyword evidence="13" id="KW-1185">Reference proteome</keyword>
<evidence type="ECO:0000313" key="12">
    <source>
        <dbReference type="EMBL" id="CAI9727574.1"/>
    </source>
</evidence>
<dbReference type="InterPro" id="IPR006084">
    <property type="entry name" value="XPG/Rad2"/>
</dbReference>